<dbReference type="EMBL" id="KZ824964">
    <property type="protein sequence ID" value="RAH68873.1"/>
    <property type="molecule type" value="Genomic_DNA"/>
</dbReference>
<protein>
    <submittedName>
        <fullName evidence="1">Uncharacterized protein</fullName>
    </submittedName>
</protein>
<proteinExistence type="predicted"/>
<organism evidence="1 2">
    <name type="scientific">Aspergillus aculeatinus CBS 121060</name>
    <dbReference type="NCBI Taxonomy" id="1448322"/>
    <lineage>
        <taxon>Eukaryota</taxon>
        <taxon>Fungi</taxon>
        <taxon>Dikarya</taxon>
        <taxon>Ascomycota</taxon>
        <taxon>Pezizomycotina</taxon>
        <taxon>Eurotiomycetes</taxon>
        <taxon>Eurotiomycetidae</taxon>
        <taxon>Eurotiales</taxon>
        <taxon>Aspergillaceae</taxon>
        <taxon>Aspergillus</taxon>
        <taxon>Aspergillus subgen. Circumdati</taxon>
    </lineage>
</organism>
<dbReference type="Proteomes" id="UP000249661">
    <property type="component" value="Unassembled WGS sequence"/>
</dbReference>
<sequence>MWTWTSFLLLYCTWLGMSWSYTLRRLGRGLHNQRPKTRGLSLLHRMGSGLFGARVCPMGRLLLRWECDSVFVQGSLTLTRSSPFQYAFGELGIVPR</sequence>
<keyword evidence="2" id="KW-1185">Reference proteome</keyword>
<accession>A0ACD1H5L1</accession>
<gene>
    <name evidence="1" type="ORF">BO66DRAFT_122296</name>
</gene>
<evidence type="ECO:0000313" key="1">
    <source>
        <dbReference type="EMBL" id="RAH68873.1"/>
    </source>
</evidence>
<evidence type="ECO:0000313" key="2">
    <source>
        <dbReference type="Proteomes" id="UP000249661"/>
    </source>
</evidence>
<reference evidence="1" key="1">
    <citation type="submission" date="2018-02" db="EMBL/GenBank/DDBJ databases">
        <title>The genomes of Aspergillus section Nigri reveals drivers in fungal speciation.</title>
        <authorList>
            <consortium name="DOE Joint Genome Institute"/>
            <person name="Vesth T.C."/>
            <person name="Nybo J."/>
            <person name="Theobald S."/>
            <person name="Brandl J."/>
            <person name="Frisvad J.C."/>
            <person name="Nielsen K.F."/>
            <person name="Lyhne E.K."/>
            <person name="Kogle M.E."/>
            <person name="Kuo A."/>
            <person name="Riley R."/>
            <person name="Clum A."/>
            <person name="Nolan M."/>
            <person name="Lipzen A."/>
            <person name="Salamov A."/>
            <person name="Henrissat B."/>
            <person name="Wiebenga A."/>
            <person name="De vries R.P."/>
            <person name="Grigoriev I.V."/>
            <person name="Mortensen U.H."/>
            <person name="Andersen M.R."/>
            <person name="Baker S.E."/>
        </authorList>
    </citation>
    <scope>NUCLEOTIDE SEQUENCE</scope>
    <source>
        <strain evidence="1">CBS 121060</strain>
    </source>
</reference>
<name>A0ACD1H5L1_9EURO</name>